<dbReference type="Proteomes" id="UP000688137">
    <property type="component" value="Unassembled WGS sequence"/>
</dbReference>
<feature type="coiled-coil region" evidence="1">
    <location>
        <begin position="1575"/>
        <end position="1602"/>
    </location>
</feature>
<dbReference type="CDD" id="cd23022">
    <property type="entry name" value="zf-HIT_DDX59"/>
    <property type="match status" value="1"/>
</dbReference>
<dbReference type="PANTHER" id="PTHR10663:SF375">
    <property type="entry name" value="LD29171P"/>
    <property type="match status" value="1"/>
</dbReference>
<feature type="domain" description="SEC7" evidence="2">
    <location>
        <begin position="551"/>
        <end position="740"/>
    </location>
</feature>
<evidence type="ECO:0000259" key="2">
    <source>
        <dbReference type="PROSITE" id="PS50190"/>
    </source>
</evidence>
<dbReference type="InterPro" id="IPR046455">
    <property type="entry name" value="Sec7/BIG1-like_C"/>
</dbReference>
<dbReference type="GO" id="GO:0005085">
    <property type="term" value="F:guanyl-nucleotide exchange factor activity"/>
    <property type="evidence" value="ECO:0007669"/>
    <property type="project" value="InterPro"/>
</dbReference>
<name>A0A8S1PRK8_PARPR</name>
<dbReference type="FunFam" id="1.10.1000.11:FF:000002">
    <property type="entry name" value="Cytohesin 1"/>
    <property type="match status" value="1"/>
</dbReference>
<dbReference type="InterPro" id="IPR015403">
    <property type="entry name" value="Mon2/Sec7/BIG1-like_HDS"/>
</dbReference>
<sequence length="1607" mass="189381">MNRQQMLSKYKEILLHYMDKVRKNIPKQYPSFKDFLNKMIDLVKYESLPKLGKHMVVFRLTFNMRQTKLTQLTLSILFKLVSNGFIDGRIQDTSQEFYTEEFSELFNDSNYYKGQKKTIIDALINSVTSCLLDKDEIIIQGLKLLVTFVLNPYCYVTSQNLTRIIKTIIFSYTRTGSRTQIVDRNAKNMLYQIINYTFQAVEVEVFTIQRNKRKMSIKEDSLQKLTQLIMLQLVDMVSLNKKSLNFSPQSNILNEKQQPSGYFGYCIMCRKQANLYCKDYRVPICSFICKKQHQEYVEQAQNTYNGAFKQYEENLDCALQLYDSLCNLLLNKTTLQQAKNQQIILECLLYILETPDFILSQNEKFIQITKERLCNQLLKYCLETEKTLYQFSFRIFQRLVFIMRKSIKHEISIFINQIYLNILLSANSNVLHKQTALESLCSILERPKTALEFYINYDCHTKHECLMSKIIHTLYEIIVISIYQKAEYQIQTQSETLLKNLAIKAMSYIIEGLNKVFDQFIISPSEEIGSPQMDDQNTNINDNTTVIYINPIEIQRQLKQEIMKGCQIFKKNPDKGIKYLLDAQIIQNDAKEIAKFLKENQQQISKNAIGAFLGGHQQLNIKVLSEFTDMLKFKDLTVEQALRYYLDQFTLPGEAMQVDRVVQKFSDRYYKENPNSAFKSSGSIYTYCYLLVMLQTDLHNPSVAEKMKLSDFQKLAKSINDGDDLPQEYLIQTYNSILKQPLAVREKEKNRVFIKESLTQNIRKKQDLFQREKEALLKEGSELIKTKQDSNETIYQIINQDMAYLIKPFLECIGKFTFEMFLFVFNNDQMEQASNQCIQGLVLFIKLCSFFSIPLQDYMNPLLKATRLNQLNQISNKHINLIKQILQIVPLIGNGLRENGWKSILTMISRLDEMRMIQQSKDNFDGLNINIVPELLLESDLIDKIFVQSKQLDDEAIQEFINALCYMSKIEIYQTHPRLFCLQKLVEVCDYNMKRVSFIWTKMWNIVKDHINEVAVKEKKVAIFTVDSLKQLSIKFLQKDELYDFQFQRDVLKPFETIFLQSNLEVKEFIISCINHIVLNHKHNIRSGWRMVFGLITLGLKEEDNKICKIAFQILSQIMEHNLDLLQDVFIDLIQTLKILAGNNQEDMALASIDFTMLCLSYLSKQAQIIPKLNWNEFEEQEVTVRNASTAIQLEKIWIPLLGVLSQLAGDKRNNIQAKSMETLFESLQQFGYAFSTEFWKMVFSTVLRPIFDEIQFTFQQNYTMTNSNNDWFKNSCKKGFSLIINLMKRYFQKLRGLLPEFLKLFENCIQNQNVKLAKYSIHSVKNMTIKIGMMFIEEEWEQIIQFIDRMIRLTTPTKLSSFANQSLTSSRMRNMIEDCFTQCNSQLLMIQISIEILQHFNQKLNLKQLLTIENTFLYSYQFAVQFNQQIEQRYLIWKQGVLQDMKFLPGLLKQEREAYGCMIIIQKYKLKNHNIFDINSLIIPIDIFIKKHEMIKQNTLVDEQDQQMQKLRIQEIERETQNYKQLLDIYILPAICELDDEHLKQNNQQLFQILLKTMNYSNDFIICKECIRCQKCLQQEKNNLDQQILQLVQKLYHLKQENLQNK</sequence>
<evidence type="ECO:0000256" key="1">
    <source>
        <dbReference type="SAM" id="Coils"/>
    </source>
</evidence>
<accession>A0A8S1PRK8</accession>
<gene>
    <name evidence="3" type="ORF">PPRIM_AZ9-3.1.T1280040</name>
</gene>
<dbReference type="InterPro" id="IPR000904">
    <property type="entry name" value="Sec7_dom"/>
</dbReference>
<evidence type="ECO:0000313" key="4">
    <source>
        <dbReference type="Proteomes" id="UP000688137"/>
    </source>
</evidence>
<keyword evidence="1" id="KW-0175">Coiled coil</keyword>
<evidence type="ECO:0000313" key="3">
    <source>
        <dbReference type="EMBL" id="CAD8105651.1"/>
    </source>
</evidence>
<protein>
    <recommendedName>
        <fullName evidence="2">SEC7 domain-containing protein</fullName>
    </recommendedName>
</protein>
<organism evidence="3 4">
    <name type="scientific">Paramecium primaurelia</name>
    <dbReference type="NCBI Taxonomy" id="5886"/>
    <lineage>
        <taxon>Eukaryota</taxon>
        <taxon>Sar</taxon>
        <taxon>Alveolata</taxon>
        <taxon>Ciliophora</taxon>
        <taxon>Intramacronucleata</taxon>
        <taxon>Oligohymenophorea</taxon>
        <taxon>Peniculida</taxon>
        <taxon>Parameciidae</taxon>
        <taxon>Paramecium</taxon>
    </lineage>
</organism>
<dbReference type="Pfam" id="PF12783">
    <property type="entry name" value="Sec7-like_HUS"/>
    <property type="match status" value="1"/>
</dbReference>
<dbReference type="PANTHER" id="PTHR10663">
    <property type="entry name" value="GUANYL-NUCLEOTIDE EXCHANGE FACTOR"/>
    <property type="match status" value="1"/>
</dbReference>
<dbReference type="Pfam" id="PF01369">
    <property type="entry name" value="Sec7"/>
    <property type="match status" value="1"/>
</dbReference>
<dbReference type="OMA" id="FKNSCKK"/>
<dbReference type="EMBL" id="CAJJDM010000131">
    <property type="protein sequence ID" value="CAD8105651.1"/>
    <property type="molecule type" value="Genomic_DNA"/>
</dbReference>
<comment type="caution">
    <text evidence="3">The sequence shown here is derived from an EMBL/GenBank/DDBJ whole genome shotgun (WGS) entry which is preliminary data.</text>
</comment>
<dbReference type="Pfam" id="PF20252">
    <property type="entry name" value="BIG2_C"/>
    <property type="match status" value="1"/>
</dbReference>
<keyword evidence="4" id="KW-1185">Reference proteome</keyword>
<dbReference type="CDD" id="cd00171">
    <property type="entry name" value="Sec7"/>
    <property type="match status" value="1"/>
</dbReference>
<dbReference type="SMART" id="SM00222">
    <property type="entry name" value="Sec7"/>
    <property type="match status" value="1"/>
</dbReference>
<dbReference type="InterPro" id="IPR032691">
    <property type="entry name" value="Mon2/Sec7/BIG1-like_HUS"/>
</dbReference>
<reference evidence="3" key="1">
    <citation type="submission" date="2021-01" db="EMBL/GenBank/DDBJ databases">
        <authorList>
            <consortium name="Genoscope - CEA"/>
            <person name="William W."/>
        </authorList>
    </citation>
    <scope>NUCLEOTIDE SEQUENCE</scope>
</reference>
<dbReference type="PROSITE" id="PS50190">
    <property type="entry name" value="SEC7"/>
    <property type="match status" value="1"/>
</dbReference>
<proteinExistence type="predicted"/>
<dbReference type="GO" id="GO:0032012">
    <property type="term" value="P:regulation of ARF protein signal transduction"/>
    <property type="evidence" value="ECO:0007669"/>
    <property type="project" value="InterPro"/>
</dbReference>
<dbReference type="Pfam" id="PF09324">
    <property type="entry name" value="Sec7-like_HDS"/>
    <property type="match status" value="1"/>
</dbReference>